<evidence type="ECO:0000256" key="4">
    <source>
        <dbReference type="ARBA" id="ARBA00022729"/>
    </source>
</evidence>
<dbReference type="AlphaFoldDB" id="A0A7W9IHC2"/>
<sequence length="354" mass="38125">MAHPPTSFMGARLARSLMTALTVLALTAVAAACGGAGEPGERAAAASPSAGTGTAAPGSGGAFPVRVEHLYGTTEIKKKPERIVTIGLSDHEPVLALGHKPVGVVDWFQRSPFTDWPWAKQAWGGAEPTVLGLREDGVKFEKLVTLKPDLIFAMYSGIQQEHYDQLSKIAPVVAQPKGYDPYAAPWQDITRLAGRALGEEAKAEQLITGIGEKFAQVRKENPQWAGKTAVAADSFKPGQYSAFQKGDPKSAFLAELGFTIPEEITKQAGTSNVAEFGSEGLNILEVDRLVWLTTGKEPWERIKNDKVYKELKVAKEGRDLFLTYQDPPIGAALSFNTVLSIPYAVDQVVPLLKK</sequence>
<evidence type="ECO:0000259" key="7">
    <source>
        <dbReference type="PROSITE" id="PS50983"/>
    </source>
</evidence>
<comment type="similarity">
    <text evidence="2">Belongs to the bacterial solute-binding protein 8 family.</text>
</comment>
<dbReference type="GO" id="GO:0030288">
    <property type="term" value="C:outer membrane-bounded periplasmic space"/>
    <property type="evidence" value="ECO:0007669"/>
    <property type="project" value="TreeGrafter"/>
</dbReference>
<accession>A0A7W9IHC2</accession>
<feature type="signal peptide" evidence="6">
    <location>
        <begin position="1"/>
        <end position="30"/>
    </location>
</feature>
<dbReference type="EMBL" id="JACHMP010000001">
    <property type="protein sequence ID" value="MBB5820415.1"/>
    <property type="molecule type" value="Genomic_DNA"/>
</dbReference>
<gene>
    <name evidence="8" type="ORF">F4562_003477</name>
</gene>
<keyword evidence="4 6" id="KW-0732">Signal</keyword>
<evidence type="ECO:0000256" key="6">
    <source>
        <dbReference type="SAM" id="SignalP"/>
    </source>
</evidence>
<evidence type="ECO:0000256" key="1">
    <source>
        <dbReference type="ARBA" id="ARBA00004196"/>
    </source>
</evidence>
<reference evidence="8 9" key="1">
    <citation type="submission" date="2020-08" db="EMBL/GenBank/DDBJ databases">
        <title>Sequencing the genomes of 1000 actinobacteria strains.</title>
        <authorList>
            <person name="Klenk H.-P."/>
        </authorList>
    </citation>
    <scope>NUCLEOTIDE SEQUENCE [LARGE SCALE GENOMIC DNA]</scope>
    <source>
        <strain evidence="8 9">DSM 46887</strain>
    </source>
</reference>
<comment type="subcellular location">
    <subcellularLocation>
        <location evidence="1">Cell envelope</location>
    </subcellularLocation>
</comment>
<name>A0A7W9IHC2_9ACTN</name>
<dbReference type="CDD" id="cd01146">
    <property type="entry name" value="FhuD"/>
    <property type="match status" value="1"/>
</dbReference>
<dbReference type="GO" id="GO:1901678">
    <property type="term" value="P:iron coordination entity transport"/>
    <property type="evidence" value="ECO:0007669"/>
    <property type="project" value="UniProtKB-ARBA"/>
</dbReference>
<feature type="chain" id="PRO_5039717706" evidence="6">
    <location>
        <begin position="31"/>
        <end position="354"/>
    </location>
</feature>
<comment type="caution">
    <text evidence="8">The sequence shown here is derived from an EMBL/GenBank/DDBJ whole genome shotgun (WGS) entry which is preliminary data.</text>
</comment>
<dbReference type="Proteomes" id="UP000540685">
    <property type="component" value="Unassembled WGS sequence"/>
</dbReference>
<evidence type="ECO:0000313" key="9">
    <source>
        <dbReference type="Proteomes" id="UP000540685"/>
    </source>
</evidence>
<evidence type="ECO:0000256" key="3">
    <source>
        <dbReference type="ARBA" id="ARBA00022448"/>
    </source>
</evidence>
<dbReference type="Pfam" id="PF01497">
    <property type="entry name" value="Peripla_BP_2"/>
    <property type="match status" value="1"/>
</dbReference>
<dbReference type="PANTHER" id="PTHR30532">
    <property type="entry name" value="IRON III DICITRATE-BINDING PERIPLASMIC PROTEIN"/>
    <property type="match status" value="1"/>
</dbReference>
<dbReference type="InterPro" id="IPR051313">
    <property type="entry name" value="Bact_iron-sidero_bind"/>
</dbReference>
<dbReference type="InterPro" id="IPR002491">
    <property type="entry name" value="ABC_transptr_periplasmic_BD"/>
</dbReference>
<evidence type="ECO:0000256" key="5">
    <source>
        <dbReference type="SAM" id="MobiDB-lite"/>
    </source>
</evidence>
<protein>
    <submittedName>
        <fullName evidence="8">Iron complex transport system substrate-binding protein</fullName>
    </submittedName>
</protein>
<feature type="domain" description="Fe/B12 periplasmic-binding" evidence="7">
    <location>
        <begin position="82"/>
        <end position="354"/>
    </location>
</feature>
<dbReference type="PANTHER" id="PTHR30532:SF24">
    <property type="entry name" value="FERRIC ENTEROBACTIN-BINDING PERIPLASMIC PROTEIN FEPB"/>
    <property type="match status" value="1"/>
</dbReference>
<organism evidence="8 9">
    <name type="scientific">Streptosporangium becharense</name>
    <dbReference type="NCBI Taxonomy" id="1816182"/>
    <lineage>
        <taxon>Bacteria</taxon>
        <taxon>Bacillati</taxon>
        <taxon>Actinomycetota</taxon>
        <taxon>Actinomycetes</taxon>
        <taxon>Streptosporangiales</taxon>
        <taxon>Streptosporangiaceae</taxon>
        <taxon>Streptosporangium</taxon>
    </lineage>
</organism>
<feature type="region of interest" description="Disordered" evidence="5">
    <location>
        <begin position="37"/>
        <end position="60"/>
    </location>
</feature>
<dbReference type="SUPFAM" id="SSF53807">
    <property type="entry name" value="Helical backbone' metal receptor"/>
    <property type="match status" value="1"/>
</dbReference>
<evidence type="ECO:0000313" key="8">
    <source>
        <dbReference type="EMBL" id="MBB5820415.1"/>
    </source>
</evidence>
<feature type="compositionally biased region" description="Low complexity" evidence="5">
    <location>
        <begin position="42"/>
        <end position="57"/>
    </location>
</feature>
<keyword evidence="9" id="KW-1185">Reference proteome</keyword>
<evidence type="ECO:0000256" key="2">
    <source>
        <dbReference type="ARBA" id="ARBA00008814"/>
    </source>
</evidence>
<dbReference type="Gene3D" id="3.40.50.1980">
    <property type="entry name" value="Nitrogenase molybdenum iron protein domain"/>
    <property type="match status" value="2"/>
</dbReference>
<dbReference type="PROSITE" id="PS50983">
    <property type="entry name" value="FE_B12_PBP"/>
    <property type="match status" value="1"/>
</dbReference>
<keyword evidence="3" id="KW-0813">Transport</keyword>
<proteinExistence type="inferred from homology"/>